<dbReference type="Pfam" id="PF01565">
    <property type="entry name" value="FAD_binding_4"/>
    <property type="match status" value="1"/>
</dbReference>
<comment type="similarity">
    <text evidence="1">Belongs to the FAD-binding oxidoreductase/transferase type 4 family.</text>
</comment>
<feature type="compositionally biased region" description="Polar residues" evidence="7">
    <location>
        <begin position="301"/>
        <end position="315"/>
    </location>
</feature>
<dbReference type="RefSeq" id="WP_146982741.1">
    <property type="nucleotide sequence ID" value="NZ_VOSM01000011.1"/>
</dbReference>
<dbReference type="PROSITE" id="PS51387">
    <property type="entry name" value="FAD_PCMH"/>
    <property type="match status" value="1"/>
</dbReference>
<gene>
    <name evidence="9" type="ORF">FRC98_17585</name>
</gene>
<protein>
    <submittedName>
        <fullName evidence="9">FAD-binding oxidoreductase</fullName>
    </submittedName>
</protein>
<feature type="binding site" evidence="5">
    <location>
        <begin position="227"/>
        <end position="233"/>
    </location>
    <ligand>
        <name>FAD</name>
        <dbReference type="ChEBI" id="CHEBI:57692"/>
    </ligand>
</feature>
<feature type="region of interest" description="Disordered" evidence="7">
    <location>
        <begin position="298"/>
        <end position="320"/>
    </location>
</feature>
<comment type="cofactor">
    <cofactor evidence="5">
        <name>FAD</name>
        <dbReference type="ChEBI" id="CHEBI:57692"/>
    </cofactor>
</comment>
<evidence type="ECO:0000313" key="9">
    <source>
        <dbReference type="EMBL" id="TXD34934.1"/>
    </source>
</evidence>
<evidence type="ECO:0000256" key="7">
    <source>
        <dbReference type="SAM" id="MobiDB-lite"/>
    </source>
</evidence>
<proteinExistence type="inferred from homology"/>
<feature type="active site" description="Proton donor/acceptor" evidence="4">
    <location>
        <position position="478"/>
    </location>
</feature>
<keyword evidence="2" id="KW-0285">Flavoprotein</keyword>
<organism evidence="9 10">
    <name type="scientific">Lujinxingia vulgaris</name>
    <dbReference type="NCBI Taxonomy" id="2600176"/>
    <lineage>
        <taxon>Bacteria</taxon>
        <taxon>Deltaproteobacteria</taxon>
        <taxon>Bradymonadales</taxon>
        <taxon>Lujinxingiaceae</taxon>
        <taxon>Lujinxingia</taxon>
    </lineage>
</organism>
<evidence type="ECO:0000256" key="3">
    <source>
        <dbReference type="ARBA" id="ARBA00022827"/>
    </source>
</evidence>
<dbReference type="PANTHER" id="PTHR46568">
    <property type="entry name" value="ALKYLDIHYDROXYACETONEPHOSPHATE SYNTHASE, PEROXISOMAL"/>
    <property type="match status" value="1"/>
</dbReference>
<dbReference type="InterPro" id="IPR036318">
    <property type="entry name" value="FAD-bd_PCMH-like_sf"/>
</dbReference>
<feature type="site" description="Important for enzyme activity" evidence="6">
    <location>
        <position position="278"/>
    </location>
</feature>
<dbReference type="InterPro" id="IPR016164">
    <property type="entry name" value="FAD-linked_Oxase-like_C"/>
</dbReference>
<dbReference type="GO" id="GO:0008609">
    <property type="term" value="F:alkylglycerone-phosphate synthase activity"/>
    <property type="evidence" value="ECO:0007669"/>
    <property type="project" value="InterPro"/>
</dbReference>
<comment type="caution">
    <text evidence="9">The sequence shown here is derived from an EMBL/GenBank/DDBJ whole genome shotgun (WGS) entry which is preliminary data.</text>
</comment>
<dbReference type="PANTHER" id="PTHR46568:SF1">
    <property type="entry name" value="ALKYLDIHYDROXYACETONEPHOSPHATE SYNTHASE, PEROXISOMAL"/>
    <property type="match status" value="1"/>
</dbReference>
<dbReference type="OrthoDB" id="9811557at2"/>
<dbReference type="Pfam" id="PF02913">
    <property type="entry name" value="FAD-oxidase_C"/>
    <property type="match status" value="1"/>
</dbReference>
<dbReference type="InterPro" id="IPR025650">
    <property type="entry name" value="Alkyl-DHAP_Synthase"/>
</dbReference>
<evidence type="ECO:0000256" key="4">
    <source>
        <dbReference type="PIRSR" id="PIRSR625650-1"/>
    </source>
</evidence>
<dbReference type="Gene3D" id="3.30.465.10">
    <property type="match status" value="1"/>
</dbReference>
<reference evidence="9 10" key="1">
    <citation type="submission" date="2019-08" db="EMBL/GenBank/DDBJ databases">
        <title>Bradymonadales sp. TMQ4.</title>
        <authorList>
            <person name="Liang Q."/>
        </authorList>
    </citation>
    <scope>NUCLEOTIDE SEQUENCE [LARGE SCALE GENOMIC DNA]</scope>
    <source>
        <strain evidence="9 10">TMQ4</strain>
    </source>
</reference>
<dbReference type="InterPro" id="IPR004113">
    <property type="entry name" value="FAD-bd_oxidored_4_C"/>
</dbReference>
<dbReference type="InterPro" id="IPR016169">
    <property type="entry name" value="FAD-bd_PCMH_sub2"/>
</dbReference>
<evidence type="ECO:0000256" key="6">
    <source>
        <dbReference type="PIRSR" id="PIRSR625650-4"/>
    </source>
</evidence>
<dbReference type="GO" id="GO:0071949">
    <property type="term" value="F:FAD binding"/>
    <property type="evidence" value="ECO:0007669"/>
    <property type="project" value="InterPro"/>
</dbReference>
<evidence type="ECO:0000256" key="5">
    <source>
        <dbReference type="PIRSR" id="PIRSR625650-3"/>
    </source>
</evidence>
<dbReference type="AlphaFoldDB" id="A0A5C6X1D0"/>
<evidence type="ECO:0000313" key="10">
    <source>
        <dbReference type="Proteomes" id="UP000321412"/>
    </source>
</evidence>
<dbReference type="Gene3D" id="3.40.462.40">
    <property type="entry name" value="FAD-linked oxidase, cap domain/gating helix"/>
    <property type="match status" value="1"/>
</dbReference>
<sequence>MSLNPTPHLSPALQRDLEAIVGPGWVRCQLPDRLAYDNDCWPRGIILTRGRRVGVHRPSAVVQPANEDEVVQLVGWARQTGTPIIPFGAGSGVCGGTVALDERAIVIDLKRMDQLLEADAERLIMRAQPGLIGMNMERALNYRGLTLGHFPSSLYCSSVGGYLAARSAGQYSSLYGKIEDMVVNMRVVTGRADVIDSAASVRRPGVWDGESAGGMAAESTQLFVGSEGTLGLITEATLRLQPLPSRQIYRGFQFPSLKGALDAIRELMQQGLRPAVVRLYDEFDSLIAGSGRKRARKAEASTLSTVPPGSNSPTPSAGELLKGLGRLAKRTLGDLGVAAPVERLVERASHELLSRAVGQPLLINRLAERVPAQCLLVIGFEGHNELIDAEASFAFDLLGRYGVDLGEGPGKHWLKNRFSVSYKQSPMFDAGTFVDTMEVSTTWENVLPLYEAVRRAVEREVFIMAHFSHVYAEGCSIYFTFAGFGADVDQTLRTYELTWNRALGAVADAGGSIAHHHGVGRSKAAFTARDHRGGEALFRALKSTYDPDGILNPSKVYL</sequence>
<accession>A0A5C6X1D0</accession>
<evidence type="ECO:0000256" key="1">
    <source>
        <dbReference type="ARBA" id="ARBA00008000"/>
    </source>
</evidence>
<dbReference type="Gene3D" id="1.10.45.10">
    <property type="entry name" value="Vanillyl-alcohol Oxidase, Chain A, domain 4"/>
    <property type="match status" value="1"/>
</dbReference>
<name>A0A5C6X1D0_9DELT</name>
<dbReference type="SUPFAM" id="SSF55103">
    <property type="entry name" value="FAD-linked oxidases, C-terminal domain"/>
    <property type="match status" value="1"/>
</dbReference>
<feature type="domain" description="FAD-binding PCMH-type" evidence="8">
    <location>
        <begin position="54"/>
        <end position="243"/>
    </location>
</feature>
<dbReference type="GO" id="GO:0008610">
    <property type="term" value="P:lipid biosynthetic process"/>
    <property type="evidence" value="ECO:0007669"/>
    <property type="project" value="InterPro"/>
</dbReference>
<dbReference type="InterPro" id="IPR016171">
    <property type="entry name" value="Vanillyl_alc_oxidase_C-sub2"/>
</dbReference>
<dbReference type="EMBL" id="VOSM01000011">
    <property type="protein sequence ID" value="TXD34934.1"/>
    <property type="molecule type" value="Genomic_DNA"/>
</dbReference>
<dbReference type="InterPro" id="IPR006094">
    <property type="entry name" value="Oxid_FAD_bind_N"/>
</dbReference>
<dbReference type="InterPro" id="IPR016166">
    <property type="entry name" value="FAD-bd_PCMH"/>
</dbReference>
<dbReference type="Proteomes" id="UP000321412">
    <property type="component" value="Unassembled WGS sequence"/>
</dbReference>
<keyword evidence="10" id="KW-1185">Reference proteome</keyword>
<evidence type="ECO:0000259" key="8">
    <source>
        <dbReference type="PROSITE" id="PS51387"/>
    </source>
</evidence>
<evidence type="ECO:0000256" key="2">
    <source>
        <dbReference type="ARBA" id="ARBA00022630"/>
    </source>
</evidence>
<keyword evidence="3 5" id="KW-0274">FAD</keyword>
<dbReference type="SUPFAM" id="SSF56176">
    <property type="entry name" value="FAD-binding/transporter-associated domain-like"/>
    <property type="match status" value="1"/>
</dbReference>